<dbReference type="Pfam" id="PF15619">
    <property type="entry name" value="Lebercilin"/>
    <property type="match status" value="1"/>
</dbReference>
<gene>
    <name evidence="8" type="primary">Lca5l</name>
    <name evidence="8" type="ORF">PROCAF_R01359</name>
</gene>
<name>A0A7K6XPP9_9PASE</name>
<feature type="region of interest" description="Disordered" evidence="6">
    <location>
        <begin position="275"/>
        <end position="339"/>
    </location>
</feature>
<dbReference type="EMBL" id="VZSE01008761">
    <property type="protein sequence ID" value="NWX61231.1"/>
    <property type="molecule type" value="Genomic_DNA"/>
</dbReference>
<feature type="compositionally biased region" description="Basic and acidic residues" evidence="6">
    <location>
        <begin position="277"/>
        <end position="315"/>
    </location>
</feature>
<keyword evidence="2 5" id="KW-0175">Coiled coil</keyword>
<proteinExistence type="inferred from homology"/>
<evidence type="ECO:0000256" key="5">
    <source>
        <dbReference type="SAM" id="Coils"/>
    </source>
</evidence>
<dbReference type="GO" id="GO:0042073">
    <property type="term" value="P:intraciliary transport"/>
    <property type="evidence" value="ECO:0007669"/>
    <property type="project" value="TreeGrafter"/>
</dbReference>
<accession>A0A7K6XPP9</accession>
<comment type="similarity">
    <text evidence="1">Belongs to the LCA5 family.</text>
</comment>
<feature type="domain" description="Lebercilin" evidence="7">
    <location>
        <begin position="40"/>
        <end position="231"/>
    </location>
</feature>
<dbReference type="Proteomes" id="UP000587587">
    <property type="component" value="Unassembled WGS sequence"/>
</dbReference>
<dbReference type="InterPro" id="IPR026188">
    <property type="entry name" value="Lebercilin-like"/>
</dbReference>
<feature type="compositionally biased region" description="Polar residues" evidence="6">
    <location>
        <begin position="494"/>
        <end position="503"/>
    </location>
</feature>
<feature type="region of interest" description="Disordered" evidence="6">
    <location>
        <begin position="444"/>
        <end position="503"/>
    </location>
</feature>
<reference evidence="8 9" key="1">
    <citation type="submission" date="2019-09" db="EMBL/GenBank/DDBJ databases">
        <title>Bird 10,000 Genomes (B10K) Project - Family phase.</title>
        <authorList>
            <person name="Zhang G."/>
        </authorList>
    </citation>
    <scope>NUCLEOTIDE SEQUENCE [LARGE SCALE GENOMIC DNA]</scope>
    <source>
        <strain evidence="8">B10K-UC-030-53</strain>
    </source>
</reference>
<feature type="region of interest" description="Disordered" evidence="6">
    <location>
        <begin position="363"/>
        <end position="426"/>
    </location>
</feature>
<keyword evidence="9" id="KW-1185">Reference proteome</keyword>
<evidence type="ECO:0000256" key="6">
    <source>
        <dbReference type="SAM" id="MobiDB-lite"/>
    </source>
</evidence>
<sequence length="503" mass="56922">IYSDLNAGGKKWPAAKTSCLNSSFLTLQSGVVYQDKNATAQRISSARLHKIKELKNEIFDLERKIEASVFENVALKELNRRHARAIARYSNAESHLQELLAGHRDELRDLGKLLKMSQQAEKNTARELKKVEAELRRTKGDLKTLVVLSEDKALAEREELNRRLSVLNETLEAKDERIQSLEMQLKLNNSTFSRQLASESKKLLEATMTTKNLLMEINIVHQKIKEKHRQLYIQNIYANRMPKALRDRSDWIPNDQIDRSVQVDKESFRELLLSQHQETEKSPIQLKKEESVDKGGEGKAKEVCSHSQGRKEKQATKKVPMPATSNRTHRGRFNVSLRNSPGGKLLMEECHFSEFIKEMEKESEVLKEELKTLMKSEQNPHSDRAKENNQEGEAVKEAEKEDKKPYEQHKKKAKSEGAIPSKDPARLKKKYIFSEATENLHLGLHTSGAKSKAGSLSSQRQAGQSCPHTAVPRGKIAFGAYEPSFGQTPPGRQDSASGVQGTA</sequence>
<feature type="non-terminal residue" evidence="8">
    <location>
        <position position="1"/>
    </location>
</feature>
<evidence type="ECO:0000256" key="1">
    <source>
        <dbReference type="ARBA" id="ARBA00010229"/>
    </source>
</evidence>
<feature type="compositionally biased region" description="Basic and acidic residues" evidence="6">
    <location>
        <begin position="363"/>
        <end position="408"/>
    </location>
</feature>
<dbReference type="PANTHER" id="PTHR16650">
    <property type="entry name" value="C21ORF13-RELATED"/>
    <property type="match status" value="1"/>
</dbReference>
<dbReference type="InterPro" id="IPR028933">
    <property type="entry name" value="Lebercilin_dom"/>
</dbReference>
<feature type="coiled-coil region" evidence="5">
    <location>
        <begin position="51"/>
        <end position="184"/>
    </location>
</feature>
<evidence type="ECO:0000313" key="9">
    <source>
        <dbReference type="Proteomes" id="UP000587587"/>
    </source>
</evidence>
<protein>
    <recommendedName>
        <fullName evidence="3">Lebercilin-like protein</fullName>
    </recommendedName>
    <alternativeName>
        <fullName evidence="4">Leber congenital amaurosis 5-like protein</fullName>
    </alternativeName>
</protein>
<dbReference type="GO" id="GO:0005930">
    <property type="term" value="C:axoneme"/>
    <property type="evidence" value="ECO:0007669"/>
    <property type="project" value="TreeGrafter"/>
</dbReference>
<organism evidence="8 9">
    <name type="scientific">Promerops cafer</name>
    <name type="common">Cape sugarbird</name>
    <dbReference type="NCBI Taxonomy" id="254652"/>
    <lineage>
        <taxon>Eukaryota</taxon>
        <taxon>Metazoa</taxon>
        <taxon>Chordata</taxon>
        <taxon>Craniata</taxon>
        <taxon>Vertebrata</taxon>
        <taxon>Euteleostomi</taxon>
        <taxon>Archelosauria</taxon>
        <taxon>Archosauria</taxon>
        <taxon>Dinosauria</taxon>
        <taxon>Saurischia</taxon>
        <taxon>Theropoda</taxon>
        <taxon>Coelurosauria</taxon>
        <taxon>Aves</taxon>
        <taxon>Neognathae</taxon>
        <taxon>Neoaves</taxon>
        <taxon>Telluraves</taxon>
        <taxon>Australaves</taxon>
        <taxon>Passeriformes</taxon>
        <taxon>Passeroidea</taxon>
        <taxon>Nectariniidae</taxon>
        <taxon>Promerops</taxon>
    </lineage>
</organism>
<feature type="non-terminal residue" evidence="8">
    <location>
        <position position="503"/>
    </location>
</feature>
<comment type="caution">
    <text evidence="8">The sequence shown here is derived from an EMBL/GenBank/DDBJ whole genome shotgun (WGS) entry which is preliminary data.</text>
</comment>
<evidence type="ECO:0000313" key="8">
    <source>
        <dbReference type="EMBL" id="NWX61231.1"/>
    </source>
</evidence>
<evidence type="ECO:0000256" key="3">
    <source>
        <dbReference type="ARBA" id="ARBA00041189"/>
    </source>
</evidence>
<evidence type="ECO:0000256" key="2">
    <source>
        <dbReference type="ARBA" id="ARBA00023054"/>
    </source>
</evidence>
<dbReference type="AlphaFoldDB" id="A0A7K6XPP9"/>
<feature type="compositionally biased region" description="Low complexity" evidence="6">
    <location>
        <begin position="447"/>
        <end position="458"/>
    </location>
</feature>
<evidence type="ECO:0000259" key="7">
    <source>
        <dbReference type="Pfam" id="PF15619"/>
    </source>
</evidence>
<dbReference type="PANTHER" id="PTHR16650:SF9">
    <property type="entry name" value="LEBERCILIN-LIKE PROTEIN"/>
    <property type="match status" value="1"/>
</dbReference>
<evidence type="ECO:0000256" key="4">
    <source>
        <dbReference type="ARBA" id="ARBA00041402"/>
    </source>
</evidence>